<dbReference type="CDD" id="cd03801">
    <property type="entry name" value="GT4_PimA-like"/>
    <property type="match status" value="1"/>
</dbReference>
<dbReference type="Gene3D" id="3.40.50.2000">
    <property type="entry name" value="Glycogen Phosphorylase B"/>
    <property type="match status" value="2"/>
</dbReference>
<name>A0ABQ1QGF3_9ACTN</name>
<dbReference type="GO" id="GO:0016740">
    <property type="term" value="F:transferase activity"/>
    <property type="evidence" value="ECO:0007669"/>
    <property type="project" value="UniProtKB-KW"/>
</dbReference>
<sequence>MRVALLSYRSKPHVGGQGIYLRHLSRELVALGHEVEVFSGQPYPILDEGVKLTKVPSLDLYREPDPFRVPKLKEFRDLIDVEEFLTMCTAGFPEPRTFSKRVARLLKDRVDDFDVVHDNQVLGDGMLAIEKMGLPLVTTLHHPITFDRRVELATAPTLRKKLSLRRWYGFLRMQGRVARQARKILTPSESSKRDIATDFGVDPARMQVILLGVEDSFVPPTTPRVPGRILAMASADAPMKGISTLLEAFAKLRTERDLSLVLVTKPAPGGRTEQLIETLGIGEHVSFVSGVSDAELVELMGSAELACVPSLYEGFSLPTAELMACATPLVVSRAGAIPEVVGEDGECADLVTPGDVGELTHAIAALLDDPERRARMGAAGRQRVLDMFSWRAVAQKTAAAYEEVINDYRAEKAQGV</sequence>
<evidence type="ECO:0000313" key="5">
    <source>
        <dbReference type="EMBL" id="GGD26286.1"/>
    </source>
</evidence>
<dbReference type="InterPro" id="IPR028098">
    <property type="entry name" value="Glyco_trans_4-like_N"/>
</dbReference>
<proteinExistence type="predicted"/>
<gene>
    <name evidence="5" type="ORF">GCM10007231_27130</name>
</gene>
<dbReference type="RefSeq" id="WP_188422110.1">
    <property type="nucleotide sequence ID" value="NZ_BMCK01000004.1"/>
</dbReference>
<protein>
    <submittedName>
        <fullName evidence="5">Glycosyl transferase family 1</fullName>
    </submittedName>
</protein>
<dbReference type="Proteomes" id="UP000630594">
    <property type="component" value="Unassembled WGS sequence"/>
</dbReference>
<evidence type="ECO:0000313" key="6">
    <source>
        <dbReference type="Proteomes" id="UP000630594"/>
    </source>
</evidence>
<evidence type="ECO:0000256" key="1">
    <source>
        <dbReference type="ARBA" id="ARBA00022676"/>
    </source>
</evidence>
<dbReference type="Pfam" id="PF00534">
    <property type="entry name" value="Glycos_transf_1"/>
    <property type="match status" value="1"/>
</dbReference>
<reference evidence="6" key="1">
    <citation type="journal article" date="2019" name="Int. J. Syst. Evol. Microbiol.">
        <title>The Global Catalogue of Microorganisms (GCM) 10K type strain sequencing project: providing services to taxonomists for standard genome sequencing and annotation.</title>
        <authorList>
            <consortium name="The Broad Institute Genomics Platform"/>
            <consortium name="The Broad Institute Genome Sequencing Center for Infectious Disease"/>
            <person name="Wu L."/>
            <person name="Ma J."/>
        </authorList>
    </citation>
    <scope>NUCLEOTIDE SEQUENCE [LARGE SCALE GENOMIC DNA]</scope>
    <source>
        <strain evidence="6">CCM 7403</strain>
    </source>
</reference>
<evidence type="ECO:0000259" key="4">
    <source>
        <dbReference type="Pfam" id="PF13439"/>
    </source>
</evidence>
<evidence type="ECO:0000259" key="3">
    <source>
        <dbReference type="Pfam" id="PF00534"/>
    </source>
</evidence>
<dbReference type="EMBL" id="BMCK01000004">
    <property type="protein sequence ID" value="GGD26286.1"/>
    <property type="molecule type" value="Genomic_DNA"/>
</dbReference>
<dbReference type="PANTHER" id="PTHR46401">
    <property type="entry name" value="GLYCOSYLTRANSFERASE WBBK-RELATED"/>
    <property type="match status" value="1"/>
</dbReference>
<comment type="caution">
    <text evidence="5">The sequence shown here is derived from an EMBL/GenBank/DDBJ whole genome shotgun (WGS) entry which is preliminary data.</text>
</comment>
<keyword evidence="1" id="KW-0328">Glycosyltransferase</keyword>
<organism evidence="5 6">
    <name type="scientific">Nocardioides daphniae</name>
    <dbReference type="NCBI Taxonomy" id="402297"/>
    <lineage>
        <taxon>Bacteria</taxon>
        <taxon>Bacillati</taxon>
        <taxon>Actinomycetota</taxon>
        <taxon>Actinomycetes</taxon>
        <taxon>Propionibacteriales</taxon>
        <taxon>Nocardioidaceae</taxon>
        <taxon>Nocardioides</taxon>
    </lineage>
</organism>
<evidence type="ECO:0000256" key="2">
    <source>
        <dbReference type="ARBA" id="ARBA00022679"/>
    </source>
</evidence>
<dbReference type="SUPFAM" id="SSF53756">
    <property type="entry name" value="UDP-Glycosyltransferase/glycogen phosphorylase"/>
    <property type="match status" value="1"/>
</dbReference>
<dbReference type="Pfam" id="PF13439">
    <property type="entry name" value="Glyco_transf_4"/>
    <property type="match status" value="1"/>
</dbReference>
<keyword evidence="2 5" id="KW-0808">Transferase</keyword>
<keyword evidence="6" id="KW-1185">Reference proteome</keyword>
<dbReference type="InterPro" id="IPR001296">
    <property type="entry name" value="Glyco_trans_1"/>
</dbReference>
<feature type="domain" description="Glycosyltransferase subfamily 4-like N-terminal" evidence="4">
    <location>
        <begin position="14"/>
        <end position="215"/>
    </location>
</feature>
<dbReference type="PANTHER" id="PTHR46401:SF2">
    <property type="entry name" value="GLYCOSYLTRANSFERASE WBBK-RELATED"/>
    <property type="match status" value="1"/>
</dbReference>
<feature type="domain" description="Glycosyl transferase family 1" evidence="3">
    <location>
        <begin position="228"/>
        <end position="383"/>
    </location>
</feature>
<accession>A0ABQ1QGF3</accession>